<protein>
    <submittedName>
        <fullName evidence="2">Putative exported protein</fullName>
    </submittedName>
</protein>
<feature type="compositionally biased region" description="Basic residues" evidence="1">
    <location>
        <begin position="27"/>
        <end position="37"/>
    </location>
</feature>
<reference evidence="3" key="1">
    <citation type="submission" date="2015-11" db="EMBL/GenBank/DDBJ databases">
        <authorList>
            <person name="Seth-Smith H.M.B."/>
        </authorList>
    </citation>
    <scope>NUCLEOTIDE SEQUENCE [LARGE SCALE GENOMIC DNA]</scope>
    <source>
        <strain evidence="3">2013Ark11</strain>
    </source>
</reference>
<name>A0A0S4M302_9BURK</name>
<accession>A0A0S4M302</accession>
<sequence>MTLIKYTRGLKCTLAAHVTPSTAPRIINRKKTKRTAAKKTPSSDVDVGNPKFPEDLN</sequence>
<dbReference type="AlphaFoldDB" id="A0A0S4M302"/>
<keyword evidence="3" id="KW-1185">Reference proteome</keyword>
<dbReference type="EMBL" id="LN906597">
    <property type="protein sequence ID" value="CUT18151.1"/>
    <property type="molecule type" value="Genomic_DNA"/>
</dbReference>
<evidence type="ECO:0000256" key="1">
    <source>
        <dbReference type="SAM" id="MobiDB-lite"/>
    </source>
</evidence>
<proteinExistence type="predicted"/>
<organism evidence="2 3">
    <name type="scientific">Candidatus Ichthyocystis hellenicum</name>
    <dbReference type="NCBI Taxonomy" id="1561003"/>
    <lineage>
        <taxon>Bacteria</taxon>
        <taxon>Pseudomonadati</taxon>
        <taxon>Pseudomonadota</taxon>
        <taxon>Betaproteobacteria</taxon>
        <taxon>Burkholderiales</taxon>
        <taxon>Candidatus Ichthyocystis</taxon>
    </lineage>
</organism>
<evidence type="ECO:0000313" key="3">
    <source>
        <dbReference type="Proteomes" id="UP000198651"/>
    </source>
</evidence>
<dbReference type="RefSeq" id="WP_157722308.1">
    <property type="nucleotide sequence ID" value="NZ_LN906597.1"/>
</dbReference>
<gene>
    <name evidence="2" type="ORF">Ark11_1347</name>
</gene>
<feature type="region of interest" description="Disordered" evidence="1">
    <location>
        <begin position="25"/>
        <end position="57"/>
    </location>
</feature>
<evidence type="ECO:0000313" key="2">
    <source>
        <dbReference type="EMBL" id="CUT18151.1"/>
    </source>
</evidence>
<dbReference type="Proteomes" id="UP000198651">
    <property type="component" value="Chromosome I"/>
</dbReference>